<keyword evidence="2" id="KW-1133">Transmembrane helix</keyword>
<evidence type="ECO:0000313" key="4">
    <source>
        <dbReference type="EMBL" id="CEM26474.1"/>
    </source>
</evidence>
<organism evidence="4 5">
    <name type="scientific">Vitrella brassicaformis (strain CCMP3155)</name>
    <dbReference type="NCBI Taxonomy" id="1169540"/>
    <lineage>
        <taxon>Eukaryota</taxon>
        <taxon>Sar</taxon>
        <taxon>Alveolata</taxon>
        <taxon>Colpodellida</taxon>
        <taxon>Vitrellaceae</taxon>
        <taxon>Vitrella</taxon>
    </lineage>
</organism>
<dbReference type="EMBL" id="CDMY01000616">
    <property type="protein sequence ID" value="CEM26474.1"/>
    <property type="molecule type" value="Genomic_DNA"/>
</dbReference>
<sequence>MLTSILVPHLPPPPPAFLARAPIPSPSLATSPHTIHHACTRRRLRSPFVRQRHPSRLDAVSGPVLLPPNFWLLELIGLLVPFIVAVLPALEYEIRTGLFPVQKDFGVDFSRQEVKEVTLSELSDIIEISKKEDKDRVGSSFLRLLYISSYFWFFWIRTIFPFGNDHKLLCVVAPAVDPPPNQSTADDTSTKEKTTDNSYWFGRASSERPVARKAAGEAAAEDEQQQPVSAAVATDQLTSDRALSLALPFPAPLPSHLASLLRQGGVMSSLSPSSRRRLKLDQDGRRVDTSRRKKDKEGPADREAAIKERHRVLGFAELLMHPFSGRMPDWVPVPMVLKQARFVMSSALAVLLPFVSQPEPLHPYICNLLVRPECRRKGVGSRLVKGCEKMAAAFGSNSTTTTSTTTSSGDGDCALSRVGVRNDVIGLHAEEDNESAIQLYLKLRYRIVEKVEWKESKLKVVYMMKDL</sequence>
<feature type="compositionally biased region" description="Basic and acidic residues" evidence="1">
    <location>
        <begin position="279"/>
        <end position="305"/>
    </location>
</feature>
<dbReference type="Proteomes" id="UP000041254">
    <property type="component" value="Unassembled WGS sequence"/>
</dbReference>
<dbReference type="OrthoDB" id="2017234at2759"/>
<reference evidence="4 5" key="1">
    <citation type="submission" date="2014-11" db="EMBL/GenBank/DDBJ databases">
        <authorList>
            <person name="Zhu J."/>
            <person name="Qi W."/>
            <person name="Song R."/>
        </authorList>
    </citation>
    <scope>NUCLEOTIDE SEQUENCE [LARGE SCALE GENOMIC DNA]</scope>
</reference>
<feature type="region of interest" description="Disordered" evidence="1">
    <location>
        <begin position="267"/>
        <end position="305"/>
    </location>
</feature>
<dbReference type="InterPro" id="IPR016181">
    <property type="entry name" value="Acyl_CoA_acyltransferase"/>
</dbReference>
<accession>A0A0G4GBF0</accession>
<evidence type="ECO:0000256" key="2">
    <source>
        <dbReference type="SAM" id="Phobius"/>
    </source>
</evidence>
<dbReference type="CDD" id="cd04301">
    <property type="entry name" value="NAT_SF"/>
    <property type="match status" value="1"/>
</dbReference>
<name>A0A0G4GBF0_VITBC</name>
<keyword evidence="5" id="KW-1185">Reference proteome</keyword>
<dbReference type="PROSITE" id="PS51186">
    <property type="entry name" value="GNAT"/>
    <property type="match status" value="1"/>
</dbReference>
<keyword evidence="2" id="KW-0472">Membrane</keyword>
<proteinExistence type="predicted"/>
<dbReference type="Pfam" id="PF00583">
    <property type="entry name" value="Acetyltransf_1"/>
    <property type="match status" value="1"/>
</dbReference>
<feature type="domain" description="N-acetyltransferase" evidence="3">
    <location>
        <begin position="292"/>
        <end position="467"/>
    </location>
</feature>
<dbReference type="InterPro" id="IPR000182">
    <property type="entry name" value="GNAT_dom"/>
</dbReference>
<gene>
    <name evidence="4" type="ORF">Vbra_9881</name>
</gene>
<dbReference type="SUPFAM" id="SSF55729">
    <property type="entry name" value="Acyl-CoA N-acyltransferases (Nat)"/>
    <property type="match status" value="1"/>
</dbReference>
<protein>
    <recommendedName>
        <fullName evidence="3">N-acetyltransferase domain-containing protein</fullName>
    </recommendedName>
</protein>
<dbReference type="Gene3D" id="3.40.630.30">
    <property type="match status" value="1"/>
</dbReference>
<dbReference type="InParanoid" id="A0A0G4GBF0"/>
<evidence type="ECO:0000259" key="3">
    <source>
        <dbReference type="PROSITE" id="PS51186"/>
    </source>
</evidence>
<feature type="transmembrane region" description="Helical" evidence="2">
    <location>
        <begin position="140"/>
        <end position="160"/>
    </location>
</feature>
<feature type="region of interest" description="Disordered" evidence="1">
    <location>
        <begin position="179"/>
        <end position="231"/>
    </location>
</feature>
<evidence type="ECO:0000313" key="5">
    <source>
        <dbReference type="Proteomes" id="UP000041254"/>
    </source>
</evidence>
<dbReference type="GO" id="GO:0016747">
    <property type="term" value="F:acyltransferase activity, transferring groups other than amino-acyl groups"/>
    <property type="evidence" value="ECO:0007669"/>
    <property type="project" value="InterPro"/>
</dbReference>
<keyword evidence="2" id="KW-0812">Transmembrane</keyword>
<feature type="transmembrane region" description="Helical" evidence="2">
    <location>
        <begin position="70"/>
        <end position="90"/>
    </location>
</feature>
<dbReference type="AlphaFoldDB" id="A0A0G4GBF0"/>
<dbReference type="VEuPathDB" id="CryptoDB:Vbra_9881"/>
<evidence type="ECO:0000256" key="1">
    <source>
        <dbReference type="SAM" id="MobiDB-lite"/>
    </source>
</evidence>